<feature type="compositionally biased region" description="Low complexity" evidence="2">
    <location>
        <begin position="228"/>
        <end position="250"/>
    </location>
</feature>
<feature type="compositionally biased region" description="Low complexity" evidence="2">
    <location>
        <begin position="78"/>
        <end position="89"/>
    </location>
</feature>
<keyword evidence="1" id="KW-0175">Coiled coil</keyword>
<feature type="compositionally biased region" description="Polar residues" evidence="2">
    <location>
        <begin position="362"/>
        <end position="375"/>
    </location>
</feature>
<evidence type="ECO:0000313" key="4">
    <source>
        <dbReference type="Proteomes" id="UP001176517"/>
    </source>
</evidence>
<feature type="region of interest" description="Disordered" evidence="2">
    <location>
        <begin position="1"/>
        <end position="56"/>
    </location>
</feature>
<evidence type="ECO:0000256" key="1">
    <source>
        <dbReference type="SAM" id="Coils"/>
    </source>
</evidence>
<dbReference type="AlphaFoldDB" id="A0AAN6GWE6"/>
<protein>
    <submittedName>
        <fullName evidence="3">Uncharacterized protein</fullName>
    </submittedName>
</protein>
<dbReference type="PANTHER" id="PTHR48125">
    <property type="entry name" value="LP07818P1"/>
    <property type="match status" value="1"/>
</dbReference>
<feature type="region of interest" description="Disordered" evidence="2">
    <location>
        <begin position="1095"/>
        <end position="1165"/>
    </location>
</feature>
<feature type="region of interest" description="Disordered" evidence="2">
    <location>
        <begin position="999"/>
        <end position="1026"/>
    </location>
</feature>
<dbReference type="PANTHER" id="PTHR48125:SF12">
    <property type="entry name" value="AT HOOK TRANSCRIPTION FACTOR FAMILY-RELATED"/>
    <property type="match status" value="1"/>
</dbReference>
<comment type="caution">
    <text evidence="3">The sequence shown here is derived from an EMBL/GenBank/DDBJ whole genome shotgun (WGS) entry which is preliminary data.</text>
</comment>
<feature type="coiled-coil region" evidence="1">
    <location>
        <begin position="508"/>
        <end position="952"/>
    </location>
</feature>
<gene>
    <name evidence="3" type="ORF">OC846_000073</name>
</gene>
<name>A0AAN6GWE6_9BASI</name>
<dbReference type="Proteomes" id="UP001176517">
    <property type="component" value="Unassembled WGS sequence"/>
</dbReference>
<reference evidence="3" key="1">
    <citation type="journal article" date="2023" name="PhytoFront">
        <title>Draft Genome Resources of Seven Strains of Tilletia horrida, Causal Agent of Kernel Smut of Rice.</title>
        <authorList>
            <person name="Khanal S."/>
            <person name="Antony Babu S."/>
            <person name="Zhou X.G."/>
        </authorList>
    </citation>
    <scope>NUCLEOTIDE SEQUENCE</scope>
    <source>
        <strain evidence="3">TX6</strain>
    </source>
</reference>
<feature type="compositionally biased region" description="Polar residues" evidence="2">
    <location>
        <begin position="1153"/>
        <end position="1165"/>
    </location>
</feature>
<evidence type="ECO:0000313" key="3">
    <source>
        <dbReference type="EMBL" id="KAK0558081.1"/>
    </source>
</evidence>
<feature type="compositionally biased region" description="Polar residues" evidence="2">
    <location>
        <begin position="201"/>
        <end position="210"/>
    </location>
</feature>
<sequence length="1183" mass="129189">MPSSDDPTAPWRERQASSSPPLSPSATPPPAQKPKPSLSTALPRASPCGSDKILESTDEERALASFSFQAPSFAAKGDVANASAGGNSAPSVEHTFRPPSTTSSLFRTTTIRPFGSTTKVSAPATTPAETVDKERAEHGTATSTPARPAGASPSGGTSELTRSQIFGQKRSAESASLNSLFARIGNRNAFDATKRKRPSSPLVNPASNGGKSFKELLARSSSTAFLGPSAPHARPPAAHTFASSTSASPAVRSLLLGTKSNNSTFHPRALLTPGPTLEAEAQSPSSPQPGRISEIVESPATSPRLDAGTMSDTSHEVSSVKHSSTQPERCSIPSDGHDDSSKGIEKQGRASSMASDPPAPIETNNPGATEPSTQQHVERPTPALPAHIIEQGSGGKEKVLGTCSDIEDVWSWLVRQRQHCNEIEAQLKVKETRIHALEQLKAGKEEELRLVQANSEKLLATISDQTANLSIFRETVEAQKVENNARNELLSKQSQELLEIQQSLASIMKRDEQEKYRLESEITEVRSQVIELRAQRDAGAEMIRETKDRLQTTLFDLAEARNRLSTLEQQKEDLSHKILSKEEDLAAASLKIRDLDQLTAHYETLKLEKQRLQSQAEQMQQETSKKIDDLQKRQSELLAAQSASNNQAETLQEELKSNAAEREKLEQDKQNACTELKEIQLEKLTLQDKMTHLEDEVTRLNIECQVTASDLRAAREVAKEAEATSSELRLQLERTHSSLASSERELNQMKQENSNAKADIERLRNEVSRHALDMTKVQHEKELVEASLSSQKQALDDLKEQRKALQSQLEDKDRQLNDYMKLAREGNAHAVSELAKAQGKLEMASERLASVSQQLVESENRKSSLAAELAEARAAIHNRERDETVVREAERALADLNAKLEVATRERDEAKTSYSDAVKASEVVRHELDEAREELRLQSVEAEEGRRALEREKTLLERYQAGQLTDAETQLLAQAVLEYEKRSFLDKLKKAQQEVTTLRKGAANASRRSLALPPSDPGSEVDHAGSSRVRFADLDVNVGTGMEEAVAGSVAATRRNARSDVSKVSRQQGSSRHAEPGLTVTSRASLASTALHALAQTSTPAHTGTKSKSQVKARDEDEVSNDADAMSENVDMMSTENVGPSRQLHSRRAATMQPATGSSFPSAQVDQSLASIVTKRARRVRLS</sequence>
<feature type="compositionally biased region" description="Pro residues" evidence="2">
    <location>
        <begin position="21"/>
        <end position="33"/>
    </location>
</feature>
<evidence type="ECO:0000256" key="2">
    <source>
        <dbReference type="SAM" id="MobiDB-lite"/>
    </source>
</evidence>
<feature type="coiled-coil region" evidence="1">
    <location>
        <begin position="420"/>
        <end position="454"/>
    </location>
</feature>
<dbReference type="EMBL" id="JAPDMZ010000001">
    <property type="protein sequence ID" value="KAK0558081.1"/>
    <property type="molecule type" value="Genomic_DNA"/>
</dbReference>
<feature type="region of interest" description="Disordered" evidence="2">
    <location>
        <begin position="1050"/>
        <end position="1079"/>
    </location>
</feature>
<proteinExistence type="predicted"/>
<feature type="compositionally biased region" description="Polar residues" evidence="2">
    <location>
        <begin position="154"/>
        <end position="166"/>
    </location>
</feature>
<accession>A0AAN6GWE6</accession>
<feature type="region of interest" description="Disordered" evidence="2">
    <location>
        <begin position="187"/>
        <end position="379"/>
    </location>
</feature>
<organism evidence="3 4">
    <name type="scientific">Tilletia horrida</name>
    <dbReference type="NCBI Taxonomy" id="155126"/>
    <lineage>
        <taxon>Eukaryota</taxon>
        <taxon>Fungi</taxon>
        <taxon>Dikarya</taxon>
        <taxon>Basidiomycota</taxon>
        <taxon>Ustilaginomycotina</taxon>
        <taxon>Exobasidiomycetes</taxon>
        <taxon>Tilletiales</taxon>
        <taxon>Tilletiaceae</taxon>
        <taxon>Tilletia</taxon>
    </lineage>
</organism>
<keyword evidence="4" id="KW-1185">Reference proteome</keyword>
<feature type="region of interest" description="Disordered" evidence="2">
    <location>
        <begin position="78"/>
        <end position="172"/>
    </location>
</feature>
<feature type="compositionally biased region" description="Basic and acidic residues" evidence="2">
    <location>
        <begin position="335"/>
        <end position="348"/>
    </location>
</feature>
<feature type="compositionally biased region" description="Polar residues" evidence="2">
    <location>
        <begin position="1100"/>
        <end position="1110"/>
    </location>
</feature>
<feature type="compositionally biased region" description="Polar residues" evidence="2">
    <location>
        <begin position="98"/>
        <end position="128"/>
    </location>
</feature>